<dbReference type="Proteomes" id="UP001139293">
    <property type="component" value="Unassembled WGS sequence"/>
</dbReference>
<keyword evidence="4" id="KW-1133">Transmembrane helix</keyword>
<sequence length="295" mass="33552">MANGKIYRAACTIAITFSLLLSFSLMQAQLKPSSNIDLFDVATEGALLILGLSWLTMVLQARPDGNVTRLLIIGLLGYSLGCYMDLLDEFFINSSLPTWFSWLEKLPTPIGLLTLTLGLWLWREEQKTVNEQLRTREQFFRQHQLVDRVTKIYDCRAIRHQLDMHIKRDKQLGLVMFDIDNFNDINQQQGFKEGDILLTNIAQLLSSQLRSQDLVCRYAGDSFIVLLPNASNTFTQAMAKELKQAINQLNCQASCAEVHYQPQTEQQAIEANKLISRLNNKMKQIKLARPIAKAG</sequence>
<dbReference type="CDD" id="cd01949">
    <property type="entry name" value="GGDEF"/>
    <property type="match status" value="1"/>
</dbReference>
<name>A0A9X2CIC4_9GAMM</name>
<dbReference type="PROSITE" id="PS50887">
    <property type="entry name" value="GGDEF"/>
    <property type="match status" value="1"/>
</dbReference>
<accession>A0A9X2CIC4</accession>
<dbReference type="Pfam" id="PF00990">
    <property type="entry name" value="GGDEF"/>
    <property type="match status" value="1"/>
</dbReference>
<feature type="transmembrane region" description="Helical" evidence="4">
    <location>
        <begin position="38"/>
        <end position="55"/>
    </location>
</feature>
<evidence type="ECO:0000256" key="3">
    <source>
        <dbReference type="SAM" id="Coils"/>
    </source>
</evidence>
<organism evidence="6 7">
    <name type="scientific">Shewanella pneumatophori</name>
    <dbReference type="NCBI Taxonomy" id="314092"/>
    <lineage>
        <taxon>Bacteria</taxon>
        <taxon>Pseudomonadati</taxon>
        <taxon>Pseudomonadota</taxon>
        <taxon>Gammaproteobacteria</taxon>
        <taxon>Alteromonadales</taxon>
        <taxon>Shewanellaceae</taxon>
        <taxon>Shewanella</taxon>
    </lineage>
</organism>
<dbReference type="InterPro" id="IPR029787">
    <property type="entry name" value="Nucleotide_cyclase"/>
</dbReference>
<protein>
    <recommendedName>
        <fullName evidence="1">diguanylate cyclase</fullName>
        <ecNumber evidence="1">2.7.7.65</ecNumber>
    </recommendedName>
</protein>
<evidence type="ECO:0000256" key="1">
    <source>
        <dbReference type="ARBA" id="ARBA00012528"/>
    </source>
</evidence>
<dbReference type="NCBIfam" id="TIGR00254">
    <property type="entry name" value="GGDEF"/>
    <property type="match status" value="1"/>
</dbReference>
<feature type="transmembrane region" description="Helical" evidence="4">
    <location>
        <begin position="67"/>
        <end position="86"/>
    </location>
</feature>
<dbReference type="EC" id="2.7.7.65" evidence="1"/>
<dbReference type="GO" id="GO:0043709">
    <property type="term" value="P:cell adhesion involved in single-species biofilm formation"/>
    <property type="evidence" value="ECO:0007669"/>
    <property type="project" value="TreeGrafter"/>
</dbReference>
<keyword evidence="4" id="KW-0812">Transmembrane</keyword>
<dbReference type="GO" id="GO:0005886">
    <property type="term" value="C:plasma membrane"/>
    <property type="evidence" value="ECO:0007669"/>
    <property type="project" value="TreeGrafter"/>
</dbReference>
<feature type="coiled-coil region" evidence="3">
    <location>
        <begin position="232"/>
        <end position="288"/>
    </location>
</feature>
<dbReference type="AlphaFoldDB" id="A0A9X2CIC4"/>
<dbReference type="InterPro" id="IPR043128">
    <property type="entry name" value="Rev_trsase/Diguanyl_cyclase"/>
</dbReference>
<dbReference type="RefSeq" id="WP_248951892.1">
    <property type="nucleotide sequence ID" value="NZ_JAKILB010000021.1"/>
</dbReference>
<keyword evidence="7" id="KW-1185">Reference proteome</keyword>
<evidence type="ECO:0000256" key="4">
    <source>
        <dbReference type="SAM" id="Phobius"/>
    </source>
</evidence>
<keyword evidence="3" id="KW-0175">Coiled coil</keyword>
<dbReference type="PANTHER" id="PTHR45138">
    <property type="entry name" value="REGULATORY COMPONENTS OF SENSORY TRANSDUCTION SYSTEM"/>
    <property type="match status" value="1"/>
</dbReference>
<keyword evidence="4" id="KW-0472">Membrane</keyword>
<evidence type="ECO:0000313" key="6">
    <source>
        <dbReference type="EMBL" id="MCL1140926.1"/>
    </source>
</evidence>
<feature type="domain" description="GGDEF" evidence="5">
    <location>
        <begin position="170"/>
        <end position="295"/>
    </location>
</feature>
<dbReference type="Gene3D" id="3.30.70.270">
    <property type="match status" value="1"/>
</dbReference>
<evidence type="ECO:0000256" key="2">
    <source>
        <dbReference type="ARBA" id="ARBA00034247"/>
    </source>
</evidence>
<dbReference type="SMART" id="SM00267">
    <property type="entry name" value="GGDEF"/>
    <property type="match status" value="1"/>
</dbReference>
<dbReference type="GO" id="GO:0052621">
    <property type="term" value="F:diguanylate cyclase activity"/>
    <property type="evidence" value="ECO:0007669"/>
    <property type="project" value="UniProtKB-EC"/>
</dbReference>
<dbReference type="SUPFAM" id="SSF55073">
    <property type="entry name" value="Nucleotide cyclase"/>
    <property type="match status" value="1"/>
</dbReference>
<evidence type="ECO:0000259" key="5">
    <source>
        <dbReference type="PROSITE" id="PS50887"/>
    </source>
</evidence>
<comment type="caution">
    <text evidence="6">The sequence shown here is derived from an EMBL/GenBank/DDBJ whole genome shotgun (WGS) entry which is preliminary data.</text>
</comment>
<comment type="catalytic activity">
    <reaction evidence="2">
        <text>2 GTP = 3',3'-c-di-GMP + 2 diphosphate</text>
        <dbReference type="Rhea" id="RHEA:24898"/>
        <dbReference type="ChEBI" id="CHEBI:33019"/>
        <dbReference type="ChEBI" id="CHEBI:37565"/>
        <dbReference type="ChEBI" id="CHEBI:58805"/>
        <dbReference type="EC" id="2.7.7.65"/>
    </reaction>
</comment>
<gene>
    <name evidence="6" type="ORF">L2740_20505</name>
</gene>
<dbReference type="GO" id="GO:1902201">
    <property type="term" value="P:negative regulation of bacterial-type flagellum-dependent cell motility"/>
    <property type="evidence" value="ECO:0007669"/>
    <property type="project" value="TreeGrafter"/>
</dbReference>
<reference evidence="6" key="1">
    <citation type="submission" date="2022-01" db="EMBL/GenBank/DDBJ databases">
        <title>Whole genome-based taxonomy of the Shewanellaceae.</title>
        <authorList>
            <person name="Martin-Rodriguez A.J."/>
        </authorList>
    </citation>
    <scope>NUCLEOTIDE SEQUENCE</scope>
    <source>
        <strain evidence="6">KCTC 23973</strain>
    </source>
</reference>
<evidence type="ECO:0000313" key="7">
    <source>
        <dbReference type="Proteomes" id="UP001139293"/>
    </source>
</evidence>
<proteinExistence type="predicted"/>
<dbReference type="InterPro" id="IPR000160">
    <property type="entry name" value="GGDEF_dom"/>
</dbReference>
<dbReference type="PANTHER" id="PTHR45138:SF9">
    <property type="entry name" value="DIGUANYLATE CYCLASE DGCM-RELATED"/>
    <property type="match status" value="1"/>
</dbReference>
<dbReference type="EMBL" id="JAKILB010000021">
    <property type="protein sequence ID" value="MCL1140926.1"/>
    <property type="molecule type" value="Genomic_DNA"/>
</dbReference>
<dbReference type="InterPro" id="IPR050469">
    <property type="entry name" value="Diguanylate_Cyclase"/>
</dbReference>